<dbReference type="GO" id="GO:0003676">
    <property type="term" value="F:nucleic acid binding"/>
    <property type="evidence" value="ECO:0007669"/>
    <property type="project" value="InterPro"/>
</dbReference>
<evidence type="ECO:0000256" key="12">
    <source>
        <dbReference type="ARBA" id="ARBA00029523"/>
    </source>
</evidence>
<evidence type="ECO:0000313" key="15">
    <source>
        <dbReference type="Proteomes" id="UP000319776"/>
    </source>
</evidence>
<comment type="subcellular location">
    <subcellularLocation>
        <location evidence="1 13">Cytoplasm</location>
    </subcellularLocation>
</comment>
<dbReference type="EMBL" id="VFSS01000005">
    <property type="protein sequence ID" value="TPE57349.1"/>
    <property type="molecule type" value="Genomic_DNA"/>
</dbReference>
<keyword evidence="7 13" id="KW-0378">Hydrolase</keyword>
<evidence type="ECO:0000256" key="4">
    <source>
        <dbReference type="ARBA" id="ARBA00022723"/>
    </source>
</evidence>
<evidence type="ECO:0000256" key="2">
    <source>
        <dbReference type="ARBA" id="ARBA00022490"/>
    </source>
</evidence>
<comment type="similarity">
    <text evidence="11 13">Belongs to the RecU family.</text>
</comment>
<dbReference type="InterPro" id="IPR011856">
    <property type="entry name" value="tRNA_endonuc-like_dom_sf"/>
</dbReference>
<comment type="function">
    <text evidence="13">Endonuclease that resolves Holliday junction intermediates in genetic recombination. Cleaves mobile four-strand junctions by introducing symmetrical nicks in paired strands. Promotes annealing of linear ssDNA with homologous dsDNA. Required for DNA repair, homologous recombination and chromosome segregation.</text>
</comment>
<keyword evidence="15" id="KW-1185">Reference proteome</keyword>
<evidence type="ECO:0000256" key="3">
    <source>
        <dbReference type="ARBA" id="ARBA00022722"/>
    </source>
</evidence>
<keyword evidence="9 13" id="KW-0233">DNA recombination</keyword>
<evidence type="ECO:0000313" key="14">
    <source>
        <dbReference type="EMBL" id="TPE57349.1"/>
    </source>
</evidence>
<proteinExistence type="inferred from homology"/>
<feature type="binding site" evidence="13">
    <location>
        <position position="94"/>
    </location>
    <ligand>
        <name>Mg(2+)</name>
        <dbReference type="ChEBI" id="CHEBI:18420"/>
    </ligand>
</feature>
<dbReference type="GO" id="GO:0006310">
    <property type="term" value="P:DNA recombination"/>
    <property type="evidence" value="ECO:0007669"/>
    <property type="project" value="UniProtKB-UniRule"/>
</dbReference>
<dbReference type="Pfam" id="PF03838">
    <property type="entry name" value="RecU"/>
    <property type="match status" value="1"/>
</dbReference>
<evidence type="ECO:0000256" key="6">
    <source>
        <dbReference type="ARBA" id="ARBA00022763"/>
    </source>
</evidence>
<comment type="cofactor">
    <cofactor evidence="13">
        <name>Mg(2+)</name>
        <dbReference type="ChEBI" id="CHEBI:18420"/>
    </cofactor>
    <text evidence="13">Binds 1 Mg(2+) ion per subunit.</text>
</comment>
<dbReference type="InterPro" id="IPR004612">
    <property type="entry name" value="Resolv_RecU"/>
</dbReference>
<evidence type="ECO:0000256" key="7">
    <source>
        <dbReference type="ARBA" id="ARBA00022801"/>
    </source>
</evidence>
<gene>
    <name evidence="13 14" type="primary">recU</name>
    <name evidence="14" type="ORF">FJO69_01835</name>
</gene>
<comment type="caution">
    <text evidence="14">The sequence shown here is derived from an EMBL/GenBank/DDBJ whole genome shotgun (WGS) entry which is preliminary data.</text>
</comment>
<dbReference type="AlphaFoldDB" id="A0A501XAA4"/>
<dbReference type="HAMAP" id="MF_00130">
    <property type="entry name" value="RecU"/>
    <property type="match status" value="1"/>
</dbReference>
<keyword evidence="4 13" id="KW-0479">Metal-binding</keyword>
<dbReference type="GO" id="GO:0007059">
    <property type="term" value="P:chromosome segregation"/>
    <property type="evidence" value="ECO:0007669"/>
    <property type="project" value="UniProtKB-UniRule"/>
</dbReference>
<dbReference type="GO" id="GO:0008821">
    <property type="term" value="F:crossover junction DNA endonuclease activity"/>
    <property type="evidence" value="ECO:0007669"/>
    <property type="project" value="UniProtKB-EC"/>
</dbReference>
<keyword evidence="5 13" id="KW-0255">Endonuclease</keyword>
<evidence type="ECO:0000256" key="5">
    <source>
        <dbReference type="ARBA" id="ARBA00022759"/>
    </source>
</evidence>
<accession>A0A501XAA4</accession>
<dbReference type="GO" id="GO:0005737">
    <property type="term" value="C:cytoplasm"/>
    <property type="evidence" value="ECO:0007669"/>
    <property type="project" value="UniProtKB-SubCell"/>
</dbReference>
<feature type="binding site" evidence="13">
    <location>
        <position position="61"/>
    </location>
    <ligand>
        <name>Mg(2+)</name>
        <dbReference type="ChEBI" id="CHEBI:18420"/>
    </ligand>
</feature>
<dbReference type="NCBIfam" id="NF002581">
    <property type="entry name" value="PRK02234.1-2"/>
    <property type="match status" value="1"/>
</dbReference>
<reference evidence="14 15" key="1">
    <citation type="submission" date="2019-06" db="EMBL/GenBank/DDBJ databases">
        <title>Mycoplasma falconis type strain whole genome sequence.</title>
        <authorList>
            <person name="Spergser J."/>
        </authorList>
    </citation>
    <scope>NUCLEOTIDE SEQUENCE [LARGE SCALE GENOMIC DNA]</scope>
    <source>
        <strain evidence="14 15">ATCC 51372</strain>
    </source>
</reference>
<dbReference type="CDD" id="cd22354">
    <property type="entry name" value="RecU-like"/>
    <property type="match status" value="1"/>
</dbReference>
<keyword evidence="10 13" id="KW-0234">DNA repair</keyword>
<dbReference type="EC" id="3.1.21.10" evidence="13"/>
<sequence length="168" mass="19967">MKNTNNRGMFLESIINKTNEFYLLNKMALIHKKNLDIKFKGIDLVNKQFQLKDATIKSKSTVDYYGVFNGRFLAFEAKSTEEKNFTLYNIKKHQIEYLDQINFYGGLAFWIIYFSEQNTFYFIWHTDFKEAILNKKTLTYAKVEKIGILLKLDFPGILDYLWPIKNKV</sequence>
<feature type="site" description="Transition state stabilizer" evidence="13">
    <location>
        <position position="78"/>
    </location>
</feature>
<dbReference type="GO" id="GO:0006281">
    <property type="term" value="P:DNA repair"/>
    <property type="evidence" value="ECO:0007669"/>
    <property type="project" value="UniProtKB-UniRule"/>
</dbReference>
<keyword evidence="6 13" id="KW-0227">DNA damage</keyword>
<keyword evidence="8 13" id="KW-0460">Magnesium</keyword>
<dbReference type="Gene3D" id="3.40.1350.10">
    <property type="match status" value="1"/>
</dbReference>
<evidence type="ECO:0000256" key="11">
    <source>
        <dbReference type="ARBA" id="ARBA00023447"/>
    </source>
</evidence>
<organism evidence="14 15">
    <name type="scientific">[Mycoplasma] falconis</name>
    <dbReference type="NCBI Taxonomy" id="92403"/>
    <lineage>
        <taxon>Bacteria</taxon>
        <taxon>Bacillati</taxon>
        <taxon>Mycoplasmatota</taxon>
        <taxon>Mycoplasmoidales</taxon>
        <taxon>Metamycoplasmataceae</taxon>
        <taxon>Metamycoplasma</taxon>
    </lineage>
</organism>
<dbReference type="InterPro" id="IPR011335">
    <property type="entry name" value="Restrct_endonuc-II-like"/>
</dbReference>
<feature type="binding site" evidence="13">
    <location>
        <position position="63"/>
    </location>
    <ligand>
        <name>Mg(2+)</name>
        <dbReference type="ChEBI" id="CHEBI:18420"/>
    </ligand>
</feature>
<dbReference type="RefSeq" id="WP_140781296.1">
    <property type="nucleotide sequence ID" value="NZ_VFSS01000005.1"/>
</dbReference>
<dbReference type="GO" id="GO:0000287">
    <property type="term" value="F:magnesium ion binding"/>
    <property type="evidence" value="ECO:0007669"/>
    <property type="project" value="UniProtKB-UniRule"/>
</dbReference>
<name>A0A501XAA4_9BACT</name>
<evidence type="ECO:0000256" key="8">
    <source>
        <dbReference type="ARBA" id="ARBA00022842"/>
    </source>
</evidence>
<evidence type="ECO:0000256" key="10">
    <source>
        <dbReference type="ARBA" id="ARBA00023204"/>
    </source>
</evidence>
<feature type="binding site" evidence="13">
    <location>
        <position position="76"/>
    </location>
    <ligand>
        <name>Mg(2+)</name>
        <dbReference type="ChEBI" id="CHEBI:18420"/>
    </ligand>
</feature>
<protein>
    <recommendedName>
        <fullName evidence="12 13">Holliday junction resolvase RecU</fullName>
        <ecNumber evidence="13">3.1.21.10</ecNumber>
    </recommendedName>
    <alternativeName>
        <fullName evidence="13">Recombination protein U homolog</fullName>
    </alternativeName>
</protein>
<evidence type="ECO:0000256" key="13">
    <source>
        <dbReference type="HAMAP-Rule" id="MF_00130"/>
    </source>
</evidence>
<evidence type="ECO:0000256" key="9">
    <source>
        <dbReference type="ARBA" id="ARBA00023172"/>
    </source>
</evidence>
<keyword evidence="2 13" id="KW-0963">Cytoplasm</keyword>
<comment type="catalytic activity">
    <reaction evidence="13">
        <text>Endonucleolytic cleavage at a junction such as a reciprocal single-stranded crossover between two homologous DNA duplexes (Holliday junction).</text>
        <dbReference type="EC" id="3.1.21.10"/>
    </reaction>
</comment>
<dbReference type="OrthoDB" id="9783592at2"/>
<keyword evidence="3 13" id="KW-0540">Nuclease</keyword>
<evidence type="ECO:0000256" key="1">
    <source>
        <dbReference type="ARBA" id="ARBA00004496"/>
    </source>
</evidence>
<dbReference type="SUPFAM" id="SSF52980">
    <property type="entry name" value="Restriction endonuclease-like"/>
    <property type="match status" value="1"/>
</dbReference>
<dbReference type="Proteomes" id="UP000319776">
    <property type="component" value="Unassembled WGS sequence"/>
</dbReference>